<protein>
    <recommendedName>
        <fullName evidence="13">ER lumen protein-retaining receptor</fullName>
    </recommendedName>
</protein>
<evidence type="ECO:0000256" key="5">
    <source>
        <dbReference type="ARBA" id="ARBA00022824"/>
    </source>
</evidence>
<dbReference type="GO" id="GO:0015031">
    <property type="term" value="P:protein transport"/>
    <property type="evidence" value="ECO:0007669"/>
    <property type="project" value="UniProtKB-KW"/>
</dbReference>
<dbReference type="GO" id="GO:0005789">
    <property type="term" value="C:endoplasmic reticulum membrane"/>
    <property type="evidence" value="ECO:0007669"/>
    <property type="project" value="UniProtKB-SubCell"/>
</dbReference>
<keyword evidence="9 11" id="KW-0472">Membrane</keyword>
<feature type="transmembrane region" description="Helical" evidence="11">
    <location>
        <begin position="21"/>
        <end position="42"/>
    </location>
</feature>
<evidence type="ECO:0000256" key="7">
    <source>
        <dbReference type="ARBA" id="ARBA00022927"/>
    </source>
</evidence>
<feature type="transmembrane region" description="Helical" evidence="11">
    <location>
        <begin position="112"/>
        <end position="134"/>
    </location>
</feature>
<name>A0A7S2KR75_9DINO</name>
<keyword evidence="3" id="KW-0813">Transport</keyword>
<accession>A0A7S2KR75</accession>
<comment type="similarity">
    <text evidence="2">Belongs to the ERD2 family.</text>
</comment>
<evidence type="ECO:0000256" key="3">
    <source>
        <dbReference type="ARBA" id="ARBA00022448"/>
    </source>
</evidence>
<keyword evidence="10" id="KW-0675">Receptor</keyword>
<feature type="transmembrane region" description="Helical" evidence="11">
    <location>
        <begin position="146"/>
        <end position="164"/>
    </location>
</feature>
<feature type="transmembrane region" description="Helical" evidence="11">
    <location>
        <begin position="176"/>
        <end position="195"/>
    </location>
</feature>
<keyword evidence="6" id="KW-0931">ER-Golgi transport</keyword>
<feature type="transmembrane region" description="Helical" evidence="11">
    <location>
        <begin position="245"/>
        <end position="266"/>
    </location>
</feature>
<evidence type="ECO:0000256" key="10">
    <source>
        <dbReference type="ARBA" id="ARBA00023170"/>
    </source>
</evidence>
<dbReference type="AlphaFoldDB" id="A0A7S2KR75"/>
<evidence type="ECO:0000256" key="11">
    <source>
        <dbReference type="SAM" id="Phobius"/>
    </source>
</evidence>
<dbReference type="GO" id="GO:0046923">
    <property type="term" value="F:ER retention sequence binding"/>
    <property type="evidence" value="ECO:0007669"/>
    <property type="project" value="InterPro"/>
</dbReference>
<dbReference type="PANTHER" id="PTHR10585">
    <property type="entry name" value="ER LUMEN PROTEIN RETAINING RECEPTOR"/>
    <property type="match status" value="1"/>
</dbReference>
<organism evidence="12">
    <name type="scientific">Zooxanthella nutricula</name>
    <dbReference type="NCBI Taxonomy" id="1333877"/>
    <lineage>
        <taxon>Eukaryota</taxon>
        <taxon>Sar</taxon>
        <taxon>Alveolata</taxon>
        <taxon>Dinophyceae</taxon>
        <taxon>Peridiniales</taxon>
        <taxon>Peridiniales incertae sedis</taxon>
        <taxon>Zooxanthella</taxon>
    </lineage>
</organism>
<sequence>MMFSASSTSSPADGLRKHAPSYEVSVAYGVFLLIAAVVYHFVAGGEFSAIMTMSVIFQCLAMALLCLQSLSSGSAAGISARSLGLEALSLLCRLSSTVWLNGYLPVDASGDWIYQAAEVCTLVLVVWLLRRVLVVQRATYDESDDSFPTLPMALGSFVCAVFLHADMNSRPLFDSLWMAGLFLGVVAVLPQLWLISRTGGRVEALTSHFIAMMAVSRALSGIFMWHARFDLTCEPWLNDWNHAAWAILAAHFIHLLLLADFAYYYVRGIARAGLACITEVDMV</sequence>
<evidence type="ECO:0000256" key="1">
    <source>
        <dbReference type="ARBA" id="ARBA00004477"/>
    </source>
</evidence>
<keyword evidence="5" id="KW-0256">Endoplasmic reticulum</keyword>
<dbReference type="EMBL" id="HBGW01050905">
    <property type="protein sequence ID" value="CAD9584419.1"/>
    <property type="molecule type" value="Transcribed_RNA"/>
</dbReference>
<dbReference type="GO" id="GO:0006621">
    <property type="term" value="P:protein retention in ER lumen"/>
    <property type="evidence" value="ECO:0007669"/>
    <property type="project" value="InterPro"/>
</dbReference>
<evidence type="ECO:0000256" key="8">
    <source>
        <dbReference type="ARBA" id="ARBA00022989"/>
    </source>
</evidence>
<gene>
    <name evidence="12" type="ORF">BRAN1462_LOCUS32383</name>
</gene>
<evidence type="ECO:0000256" key="9">
    <source>
        <dbReference type="ARBA" id="ARBA00023136"/>
    </source>
</evidence>
<keyword evidence="8 11" id="KW-1133">Transmembrane helix</keyword>
<evidence type="ECO:0000256" key="4">
    <source>
        <dbReference type="ARBA" id="ARBA00022692"/>
    </source>
</evidence>
<dbReference type="GO" id="GO:0016192">
    <property type="term" value="P:vesicle-mediated transport"/>
    <property type="evidence" value="ECO:0007669"/>
    <property type="project" value="UniProtKB-KW"/>
</dbReference>
<comment type="subcellular location">
    <subcellularLocation>
        <location evidence="1">Endoplasmic reticulum membrane</location>
        <topology evidence="1">Multi-pass membrane protein</topology>
    </subcellularLocation>
</comment>
<evidence type="ECO:0000256" key="6">
    <source>
        <dbReference type="ARBA" id="ARBA00022892"/>
    </source>
</evidence>
<reference evidence="12" key="1">
    <citation type="submission" date="2021-01" db="EMBL/GenBank/DDBJ databases">
        <authorList>
            <person name="Corre E."/>
            <person name="Pelletier E."/>
            <person name="Niang G."/>
            <person name="Scheremetjew M."/>
            <person name="Finn R."/>
            <person name="Kale V."/>
            <person name="Holt S."/>
            <person name="Cochrane G."/>
            <person name="Meng A."/>
            <person name="Brown T."/>
            <person name="Cohen L."/>
        </authorList>
    </citation>
    <scope>NUCLEOTIDE SEQUENCE</scope>
    <source>
        <strain evidence="12">RCC3387</strain>
    </source>
</reference>
<feature type="transmembrane region" description="Helical" evidence="11">
    <location>
        <begin position="48"/>
        <end position="70"/>
    </location>
</feature>
<evidence type="ECO:0000256" key="2">
    <source>
        <dbReference type="ARBA" id="ARBA00010120"/>
    </source>
</evidence>
<proteinExistence type="inferred from homology"/>
<evidence type="ECO:0000313" key="12">
    <source>
        <dbReference type="EMBL" id="CAD9584419.1"/>
    </source>
</evidence>
<feature type="transmembrane region" description="Helical" evidence="11">
    <location>
        <begin position="207"/>
        <end position="225"/>
    </location>
</feature>
<dbReference type="Pfam" id="PF00810">
    <property type="entry name" value="ER_lumen_recept"/>
    <property type="match status" value="1"/>
</dbReference>
<keyword evidence="4 11" id="KW-0812">Transmembrane</keyword>
<keyword evidence="7" id="KW-0653">Protein transport</keyword>
<evidence type="ECO:0008006" key="13">
    <source>
        <dbReference type="Google" id="ProtNLM"/>
    </source>
</evidence>
<dbReference type="InterPro" id="IPR000133">
    <property type="entry name" value="ER_ret_rcpt"/>
</dbReference>